<evidence type="ECO:0000256" key="2">
    <source>
        <dbReference type="ARBA" id="ARBA00004370"/>
    </source>
</evidence>
<dbReference type="InterPro" id="IPR001343">
    <property type="entry name" value="Hemolysn_Ca-bd"/>
</dbReference>
<evidence type="ECO:0000256" key="4">
    <source>
        <dbReference type="ARBA" id="ARBA00022525"/>
    </source>
</evidence>
<reference evidence="11 12" key="1">
    <citation type="submission" date="2017-05" db="EMBL/GenBank/DDBJ databases">
        <authorList>
            <person name="Song R."/>
            <person name="Chenine A.L."/>
            <person name="Ruprecht R.M."/>
        </authorList>
    </citation>
    <scope>NUCLEOTIDE SEQUENCE [LARGE SCALE GENOMIC DNA]</scope>
    <source>
        <strain evidence="11 12">CECT 8898</strain>
    </source>
</reference>
<dbReference type="Pfam" id="PF08548">
    <property type="entry name" value="Peptidase_M10_C"/>
    <property type="match status" value="1"/>
</dbReference>
<dbReference type="PROSITE" id="PS51828">
    <property type="entry name" value="PTX_2"/>
    <property type="match status" value="1"/>
</dbReference>
<dbReference type="GO" id="GO:0016020">
    <property type="term" value="C:membrane"/>
    <property type="evidence" value="ECO:0007669"/>
    <property type="project" value="UniProtKB-SubCell"/>
</dbReference>
<evidence type="ECO:0000313" key="11">
    <source>
        <dbReference type="EMBL" id="SMX50783.1"/>
    </source>
</evidence>
<dbReference type="InterPro" id="IPR050557">
    <property type="entry name" value="RTX_toxin/Mannuronan_C5-epim"/>
</dbReference>
<dbReference type="GO" id="GO:0090729">
    <property type="term" value="F:toxin activity"/>
    <property type="evidence" value="ECO:0007669"/>
    <property type="project" value="UniProtKB-KW"/>
</dbReference>
<dbReference type="Gene3D" id="2.60.120.200">
    <property type="match status" value="1"/>
</dbReference>
<dbReference type="PANTHER" id="PTHR38340:SF1">
    <property type="entry name" value="S-LAYER PROTEIN"/>
    <property type="match status" value="1"/>
</dbReference>
<dbReference type="Gene3D" id="2.150.10.10">
    <property type="entry name" value="Serralysin-like metalloprotease, C-terminal"/>
    <property type="match status" value="10"/>
</dbReference>
<evidence type="ECO:0000256" key="1">
    <source>
        <dbReference type="ARBA" id="ARBA00001913"/>
    </source>
</evidence>
<evidence type="ECO:0000256" key="6">
    <source>
        <dbReference type="ARBA" id="ARBA00022737"/>
    </source>
</evidence>
<dbReference type="OrthoDB" id="9342475at2"/>
<dbReference type="EMBL" id="FXYF01000028">
    <property type="protein sequence ID" value="SMX50783.1"/>
    <property type="molecule type" value="Genomic_DNA"/>
</dbReference>
<dbReference type="RefSeq" id="WP_094023697.1">
    <property type="nucleotide sequence ID" value="NZ_FXYF01000028.1"/>
</dbReference>
<keyword evidence="12" id="KW-1185">Reference proteome</keyword>
<dbReference type="InterPro" id="IPR011049">
    <property type="entry name" value="Serralysin-like_metalloprot_C"/>
</dbReference>
<proteinExistence type="predicted"/>
<evidence type="ECO:0000256" key="5">
    <source>
        <dbReference type="ARBA" id="ARBA00022656"/>
    </source>
</evidence>
<accession>A0A238L6P1</accession>
<name>A0A238L6P1_9RHOB</name>
<dbReference type="SMART" id="SM00159">
    <property type="entry name" value="PTX"/>
    <property type="match status" value="1"/>
</dbReference>
<evidence type="ECO:0000256" key="7">
    <source>
        <dbReference type="ARBA" id="ARBA00023026"/>
    </source>
</evidence>
<dbReference type="Proteomes" id="UP000207598">
    <property type="component" value="Unassembled WGS sequence"/>
</dbReference>
<dbReference type="PANTHER" id="PTHR38340">
    <property type="entry name" value="S-LAYER PROTEIN"/>
    <property type="match status" value="1"/>
</dbReference>
<evidence type="ECO:0000256" key="3">
    <source>
        <dbReference type="ARBA" id="ARBA00004613"/>
    </source>
</evidence>
<dbReference type="InterPro" id="IPR013320">
    <property type="entry name" value="ConA-like_dom_sf"/>
</dbReference>
<evidence type="ECO:0000313" key="12">
    <source>
        <dbReference type="Proteomes" id="UP000207598"/>
    </source>
</evidence>
<evidence type="ECO:0000256" key="8">
    <source>
        <dbReference type="ARBA" id="ARBA00023136"/>
    </source>
</evidence>
<evidence type="ECO:0000256" key="9">
    <source>
        <dbReference type="SAM" id="MobiDB-lite"/>
    </source>
</evidence>
<keyword evidence="5" id="KW-0800">Toxin</keyword>
<dbReference type="Pfam" id="PF00353">
    <property type="entry name" value="HemolysinCabind"/>
    <property type="match status" value="12"/>
</dbReference>
<dbReference type="SUPFAM" id="SSF51120">
    <property type="entry name" value="beta-Roll"/>
    <property type="match status" value="11"/>
</dbReference>
<organism evidence="11 12">
    <name type="scientific">Maliponia aquimaris</name>
    <dbReference type="NCBI Taxonomy" id="1673631"/>
    <lineage>
        <taxon>Bacteria</taxon>
        <taxon>Pseudomonadati</taxon>
        <taxon>Pseudomonadota</taxon>
        <taxon>Alphaproteobacteria</taxon>
        <taxon>Rhodobacterales</taxon>
        <taxon>Paracoccaceae</taxon>
        <taxon>Maliponia</taxon>
    </lineage>
</organism>
<feature type="region of interest" description="Disordered" evidence="9">
    <location>
        <begin position="1147"/>
        <end position="1173"/>
    </location>
</feature>
<dbReference type="PRINTS" id="PR00313">
    <property type="entry name" value="CABNDNGRPT"/>
</dbReference>
<keyword evidence="4" id="KW-0964">Secreted</keyword>
<comment type="subcellular location">
    <subcellularLocation>
        <location evidence="2">Membrane</location>
    </subcellularLocation>
    <subcellularLocation>
        <location evidence="3">Secreted</location>
    </subcellularLocation>
</comment>
<dbReference type="InterPro" id="IPR003995">
    <property type="entry name" value="RTX_toxin_determinant-A"/>
</dbReference>
<sequence>MPSGLSQLNDTVQDTRTAAETALGAVNGVIDSLELVKDVFEVLEDIDEDAEKLESIAQGLQNAMKLIAKVGPPLSTVTPLLQRVLNMVEERAEDVANGIDVESKFGDFKDRVDQMIQGLEVVRDGLEIAVAELVAIESGIADAAEGVAGAHAIPPELQNALDQANLIAEDLVSATAGIAGFANDINALKARIDGVFGSFPTSAAQLVGAAQDFSDLIGKVDFLQAPMDVLNDALEPVQWALDAAEKVIEAVVNPVLDPILDSLGITALFDDMATVIDALVPDLSLFTGIDADLSRLDVQLGALTVGTPGLDIALETDQLARMRDDVDRLAVEVRKLVTPFDPVNLLLDGDANLAIGYDGFAARDPSGVIAGGTQIFAQGGDDLLSGGLGDDVLNGGDGNDLLIGGAGDDIVDGGSGIDGVILQGTLSEFSFKRDTVTGDILVSHTHGAPGATDLGTDVIRNVEHFIFEDRTLSIDDFDYFYDAANGETQGDGISLPSVPNGPAQDFMFGTDSAESIASYDLMDYITARGGDDSIYGGNGNDFLEGGAGFDRIDGGNDVDVGSYLGESGVAHFASLLALGDARQPFVSEDLYINVENLTGSDSDDWLWGDDAANRLDGRAGDDVLRGLGGNDSLLSGKGADLMIGGAGNDTVIATAVDYEPTDPSTIGRKVMVAGLGNDLYVNERGNFSNLWYGGIDFAAAFAGFPTLTAAGLTAAELAATLPGHVYVNGATGNIRKFDAAGALTGIDAVRGGMRIFGATGDDTFVGSANQDVYFGGAGNDVFIGGARNFRPLWDTADPLNSFTVNDFYDGGAGNDLFRPAEGRTNIEAGSGNDTVEITQAGWLLLNGSERGEAPGSTESDTLDFSRSDLGWVIDLSGAYIGDPLKLGYRGVAEGHAPGTIDLPGATDYAAFDSLQRQLGAPGGSYDLLLGQSYLEIQSFEAVIGSAQDDFIAGNDRANILRGGAGNDVILGHSGNGPDLLAGEAGDDTLIGSDSDDSILGGDGNDDLRNAEGSLMAGGTDLMVGGRGDDILRLFSGPGQVTLVGGPGVDTADFAGFDGPVALNLALGGTATIRTSGVENLRGSGYGDTLTGNHLGNVLNGLDGDDLIDGGAGNDILFAGAGLDSLRGGAGNDLLVVGLGGGDMQGGAGNDTASFGPNQGGGLSDGTPGWQPTQTLGQASVSLVDGIGGFRDTATGVAHSYTLGGIENVTGGLLDDRLTGDHGANRLTGGAGDDLLVGLGGNDILSGGEGDDLLVDGIDTPAFRLNDGATRDQMLRLDSYADMPGGAFTVDLMFRATAPLGSLHSPFLSYAVPGTDNELLIYGNPGGNGMEIWVNGQQVVTNVPIDALFDGQPHRITLSVATVSGPVQPSDRAGFTLHIDGESVYSYRAPAFTTFGGLTSGGSLIVGQEQDAVGGGYSTGQVLQGEVSEVRVWNRAMGNAEVAGMGLGPLADPTSAPGLVSLWTADPASGLMLDALGGAALTPNTTSGAGALPQIVTQIGGGNDVMDSGAGNDSLNGGAGDDELRGGAGDDHLDGGAGEDTAAFAGPDAVTVDLRITGAQDTGEGLDTLVGIEHLASGAGNDRLFGNDGANRLDAGEGNDILNGLGGDDTLTGGAGADWLVGNTGRDTAAYGSAGGGLVADLANAALNTGDARGDTYVGIENLSGSAFADSLRGDAGANLLSGGAGDDTLIGMAGDDTLEGGQGADRLIGATGLDLASHATAAVPVIADLANPGLNTGDARGDSYLGVEGLIGSALADSLRGDSAANLLRGGAGADTLIGQDGNDTLSGDAGGDRLIGGAGSDTALYASAGAGLIADLVNVALNTGDARGDSYLSVENLHGSAFGDVLRGNHLDNVLTGGAGADVLIGREGADTLQGGAGADTLLGGTGVDVLSGGAEADVFVFASVAETGIGAARDRIVDFEQGLDLVNLSAMAPGVLEFRGLSGFAPSGNAELRLVETAAGSTVVQLDVDGDGTRDAEIMVEGVTGLTAADFIL</sequence>
<dbReference type="InterPro" id="IPR018511">
    <property type="entry name" value="Hemolysin-typ_Ca-bd_CS"/>
</dbReference>
<feature type="compositionally biased region" description="Basic and acidic residues" evidence="9">
    <location>
        <begin position="1521"/>
        <end position="1533"/>
    </location>
</feature>
<feature type="domain" description="Pentraxin (PTX)" evidence="10">
    <location>
        <begin position="1259"/>
        <end position="1486"/>
    </location>
</feature>
<dbReference type="InterPro" id="IPR001759">
    <property type="entry name" value="PTX_dom"/>
</dbReference>
<dbReference type="PRINTS" id="PR01488">
    <property type="entry name" value="RTXTOXINA"/>
</dbReference>
<feature type="region of interest" description="Disordered" evidence="9">
    <location>
        <begin position="1502"/>
        <end position="1541"/>
    </location>
</feature>
<dbReference type="Pfam" id="PF00354">
    <property type="entry name" value="Pentaxin"/>
    <property type="match status" value="1"/>
</dbReference>
<dbReference type="PROSITE" id="PS00330">
    <property type="entry name" value="HEMOLYSIN_CALCIUM"/>
    <property type="match status" value="13"/>
</dbReference>
<keyword evidence="6" id="KW-0677">Repeat</keyword>
<protein>
    <submittedName>
        <fullName evidence="11">Bifunctional hemolysin/adenylate cyclase</fullName>
    </submittedName>
</protein>
<keyword evidence="7" id="KW-0843">Virulence</keyword>
<comment type="cofactor">
    <cofactor evidence="1">
        <name>Ca(2+)</name>
        <dbReference type="ChEBI" id="CHEBI:29108"/>
    </cofactor>
</comment>
<evidence type="ECO:0000259" key="10">
    <source>
        <dbReference type="PROSITE" id="PS51828"/>
    </source>
</evidence>
<dbReference type="GO" id="GO:0005615">
    <property type="term" value="C:extracellular space"/>
    <property type="evidence" value="ECO:0007669"/>
    <property type="project" value="InterPro"/>
</dbReference>
<gene>
    <name evidence="11" type="primary">cya_9</name>
    <name evidence="11" type="ORF">MAA8898_04987</name>
</gene>
<dbReference type="GO" id="GO:0005509">
    <property type="term" value="F:calcium ion binding"/>
    <property type="evidence" value="ECO:0007669"/>
    <property type="project" value="InterPro"/>
</dbReference>
<dbReference type="InterPro" id="IPR013858">
    <property type="entry name" value="Peptidase_M10B_C"/>
</dbReference>
<dbReference type="SUPFAM" id="SSF49899">
    <property type="entry name" value="Concanavalin A-like lectins/glucanases"/>
    <property type="match status" value="1"/>
</dbReference>
<keyword evidence="8" id="KW-0472">Membrane</keyword>